<comment type="cofactor">
    <cofactor evidence="3">
        <name>Zn(2+)</name>
        <dbReference type="ChEBI" id="CHEBI:29105"/>
    </cofactor>
    <text evidence="3">Binds 1 divalent metal cation per subunit.</text>
</comment>
<keyword evidence="3" id="KW-0862">Zinc</keyword>
<reference evidence="6" key="5">
    <citation type="submission" date="2015-06" db="UniProtKB">
        <authorList>
            <consortium name="EnsemblFungi"/>
        </authorList>
    </citation>
    <scope>IDENTIFICATION</scope>
    <source>
        <strain evidence="6">ATCC 64411</strain>
    </source>
</reference>
<accession>A0A0C4DSZ2</accession>
<organism evidence="6 7">
    <name type="scientific">Magnaporthiopsis poae (strain ATCC 64411 / 73-15)</name>
    <name type="common">Kentucky bluegrass fungus</name>
    <name type="synonym">Magnaporthe poae</name>
    <dbReference type="NCBI Taxonomy" id="644358"/>
    <lineage>
        <taxon>Eukaryota</taxon>
        <taxon>Fungi</taxon>
        <taxon>Dikarya</taxon>
        <taxon>Ascomycota</taxon>
        <taxon>Pezizomycotina</taxon>
        <taxon>Sordariomycetes</taxon>
        <taxon>Sordariomycetidae</taxon>
        <taxon>Magnaporthales</taxon>
        <taxon>Magnaporthaceae</taxon>
        <taxon>Magnaporthiopsis</taxon>
    </lineage>
</organism>
<dbReference type="GO" id="GO:0004341">
    <property type="term" value="F:gluconolactonase activity"/>
    <property type="evidence" value="ECO:0007669"/>
    <property type="project" value="TreeGrafter"/>
</dbReference>
<evidence type="ECO:0000256" key="3">
    <source>
        <dbReference type="PIRSR" id="PIRSR605511-2"/>
    </source>
</evidence>
<gene>
    <name evidence="5" type="ORF">MAPG_03040</name>
</gene>
<dbReference type="InterPro" id="IPR011042">
    <property type="entry name" value="6-blade_b-propeller_TolB-like"/>
</dbReference>
<keyword evidence="7" id="KW-1185">Reference proteome</keyword>
<proteinExistence type="inferred from homology"/>
<reference evidence="5" key="1">
    <citation type="submission" date="2010-05" db="EMBL/GenBank/DDBJ databases">
        <title>The Genome Sequence of Magnaporthe poae strain ATCC 64411.</title>
        <authorList>
            <consortium name="The Broad Institute Genome Sequencing Platform"/>
            <consortium name="Broad Institute Genome Sequencing Center for Infectious Disease"/>
            <person name="Ma L.-J."/>
            <person name="Dead R."/>
            <person name="Young S."/>
            <person name="Zeng Q."/>
            <person name="Koehrsen M."/>
            <person name="Alvarado L."/>
            <person name="Berlin A."/>
            <person name="Chapman S.B."/>
            <person name="Chen Z."/>
            <person name="Freedman E."/>
            <person name="Gellesch M."/>
            <person name="Goldberg J."/>
            <person name="Griggs A."/>
            <person name="Gujja S."/>
            <person name="Heilman E.R."/>
            <person name="Heiman D."/>
            <person name="Hepburn T."/>
            <person name="Howarth C."/>
            <person name="Jen D."/>
            <person name="Larson L."/>
            <person name="Mehta T."/>
            <person name="Neiman D."/>
            <person name="Pearson M."/>
            <person name="Roberts A."/>
            <person name="Saif S."/>
            <person name="Shea T."/>
            <person name="Shenoy N."/>
            <person name="Sisk P."/>
            <person name="Stolte C."/>
            <person name="Sykes S."/>
            <person name="Walk T."/>
            <person name="White J."/>
            <person name="Yandava C."/>
            <person name="Haas B."/>
            <person name="Nusbaum C."/>
            <person name="Birren B."/>
        </authorList>
    </citation>
    <scope>NUCLEOTIDE SEQUENCE</scope>
    <source>
        <strain evidence="5">ATCC 64411</strain>
    </source>
</reference>
<protein>
    <submittedName>
        <fullName evidence="5">Regucalcin</fullName>
    </submittedName>
</protein>
<dbReference type="InterPro" id="IPR013658">
    <property type="entry name" value="SGL"/>
</dbReference>
<dbReference type="AlphaFoldDB" id="A0A0C4DSZ2"/>
<feature type="active site" description="Proton donor/acceptor" evidence="2">
    <location>
        <position position="216"/>
    </location>
</feature>
<dbReference type="EMBL" id="ADBL01000740">
    <property type="status" value="NOT_ANNOTATED_CDS"/>
    <property type="molecule type" value="Genomic_DNA"/>
</dbReference>
<keyword evidence="3" id="KW-0479">Metal-binding</keyword>
<dbReference type="eggNOG" id="KOG4499">
    <property type="taxonomic scope" value="Eukaryota"/>
</dbReference>
<evidence type="ECO:0000259" key="4">
    <source>
        <dbReference type="Pfam" id="PF08450"/>
    </source>
</evidence>
<evidence type="ECO:0000256" key="2">
    <source>
        <dbReference type="PIRSR" id="PIRSR605511-1"/>
    </source>
</evidence>
<comment type="similarity">
    <text evidence="1">Belongs to the SMP-30/CGR1 family.</text>
</comment>
<sequence length="306" mass="33497">MADTSFKTWTVTEPYVDLHCALGEGPYYEKETNSVRFLDIKKNRLHSVSLDKGPASVQTTELDVPIGVTADIEGVSPAEKILVGLKYGMATLDRATGKYEYLAKFADGDGDDKRLRGNDGAVDPHGRFWIGTMNDFYLNGVWPEGFLIRFDGCKAKKKVLSDLTIPNSVGWSPDGKTMYFTHTTAGTILAWDYSPADGSLSNQRVLYKHEGPGSPDGFRVDVEGNIWHAFWGGAHVLRISPQGKVTGEVKLPTNNVTCPEFVGTELFITTAGDDDGPEESKKYAGGLFRVDVGVAGVPPYKFKMDL</sequence>
<dbReference type="OrthoDB" id="423498at2759"/>
<feature type="binding site" evidence="3">
    <location>
        <position position="24"/>
    </location>
    <ligand>
        <name>a divalent metal cation</name>
        <dbReference type="ChEBI" id="CHEBI:60240"/>
    </ligand>
</feature>
<feature type="binding site" evidence="3">
    <location>
        <position position="116"/>
    </location>
    <ligand>
        <name>substrate</name>
    </ligand>
</feature>
<dbReference type="STRING" id="644358.A0A0C4DSZ2"/>
<dbReference type="VEuPathDB" id="FungiDB:MAPG_03040"/>
<reference evidence="6" key="4">
    <citation type="journal article" date="2015" name="G3 (Bethesda)">
        <title>Genome sequences of three phytopathogenic species of the Magnaporthaceae family of fungi.</title>
        <authorList>
            <person name="Okagaki L.H."/>
            <person name="Nunes C.C."/>
            <person name="Sailsbery J."/>
            <person name="Clay B."/>
            <person name="Brown D."/>
            <person name="John T."/>
            <person name="Oh Y."/>
            <person name="Young N."/>
            <person name="Fitzgerald M."/>
            <person name="Haas B.J."/>
            <person name="Zeng Q."/>
            <person name="Young S."/>
            <person name="Adiconis X."/>
            <person name="Fan L."/>
            <person name="Levin J.Z."/>
            <person name="Mitchell T.K."/>
            <person name="Okubara P.A."/>
            <person name="Farman M.L."/>
            <person name="Kohn L.M."/>
            <person name="Birren B."/>
            <person name="Ma L.-J."/>
            <person name="Dean R.A."/>
        </authorList>
    </citation>
    <scope>NUCLEOTIDE SEQUENCE</scope>
    <source>
        <strain evidence="6">ATCC 64411 / 73-15</strain>
    </source>
</reference>
<evidence type="ECO:0000313" key="6">
    <source>
        <dbReference type="EnsemblFungi" id="MAPG_03040T0"/>
    </source>
</evidence>
<dbReference type="SUPFAM" id="SSF63829">
    <property type="entry name" value="Calcium-dependent phosphotriesterase"/>
    <property type="match status" value="1"/>
</dbReference>
<dbReference type="GO" id="GO:0005509">
    <property type="term" value="F:calcium ion binding"/>
    <property type="evidence" value="ECO:0007669"/>
    <property type="project" value="TreeGrafter"/>
</dbReference>
<feature type="binding site" evidence="3">
    <location>
        <position position="167"/>
    </location>
    <ligand>
        <name>a divalent metal cation</name>
        <dbReference type="ChEBI" id="CHEBI:60240"/>
    </ligand>
</feature>
<name>A0A0C4DSZ2_MAGP6</name>
<dbReference type="PANTHER" id="PTHR10907:SF47">
    <property type="entry name" value="REGUCALCIN"/>
    <property type="match status" value="1"/>
</dbReference>
<dbReference type="EMBL" id="GL876967">
    <property type="protein sequence ID" value="KLU83992.1"/>
    <property type="molecule type" value="Genomic_DNA"/>
</dbReference>
<evidence type="ECO:0000313" key="5">
    <source>
        <dbReference type="EMBL" id="KLU83992.1"/>
    </source>
</evidence>
<dbReference type="Gene3D" id="2.120.10.30">
    <property type="entry name" value="TolB, C-terminal domain"/>
    <property type="match status" value="1"/>
</dbReference>
<feature type="domain" description="SMP-30/Gluconolactonase/LRE-like region" evidence="4">
    <location>
        <begin position="22"/>
        <end position="271"/>
    </location>
</feature>
<feature type="binding site" evidence="3">
    <location>
        <position position="118"/>
    </location>
    <ligand>
        <name>substrate</name>
    </ligand>
</feature>
<reference evidence="7" key="2">
    <citation type="submission" date="2010-05" db="EMBL/GenBank/DDBJ databases">
        <title>The genome sequence of Magnaporthe poae strain ATCC 64411.</title>
        <authorList>
            <person name="Ma L.-J."/>
            <person name="Dead R."/>
            <person name="Young S."/>
            <person name="Zeng Q."/>
            <person name="Koehrsen M."/>
            <person name="Alvarado L."/>
            <person name="Berlin A."/>
            <person name="Chapman S.B."/>
            <person name="Chen Z."/>
            <person name="Freedman E."/>
            <person name="Gellesch M."/>
            <person name="Goldberg J."/>
            <person name="Griggs A."/>
            <person name="Gujja S."/>
            <person name="Heilman E.R."/>
            <person name="Heiman D."/>
            <person name="Hepburn T."/>
            <person name="Howarth C."/>
            <person name="Jen D."/>
            <person name="Larson L."/>
            <person name="Mehta T."/>
            <person name="Neiman D."/>
            <person name="Pearson M."/>
            <person name="Roberts A."/>
            <person name="Saif S."/>
            <person name="Shea T."/>
            <person name="Shenoy N."/>
            <person name="Sisk P."/>
            <person name="Stolte C."/>
            <person name="Sykes S."/>
            <person name="Walk T."/>
            <person name="White J."/>
            <person name="Yandava C."/>
            <person name="Haas B."/>
            <person name="Nusbaum C."/>
            <person name="Birren B."/>
        </authorList>
    </citation>
    <scope>NUCLEOTIDE SEQUENCE [LARGE SCALE GENOMIC DNA]</scope>
    <source>
        <strain evidence="7">ATCC 64411 / 73-15</strain>
    </source>
</reference>
<dbReference type="Pfam" id="PF08450">
    <property type="entry name" value="SGL"/>
    <property type="match status" value="1"/>
</dbReference>
<dbReference type="EnsemblFungi" id="MAPG_03040T0">
    <property type="protein sequence ID" value="MAPG_03040T0"/>
    <property type="gene ID" value="MAPG_03040"/>
</dbReference>
<dbReference type="PANTHER" id="PTHR10907">
    <property type="entry name" value="REGUCALCIN"/>
    <property type="match status" value="1"/>
</dbReference>
<feature type="binding site" evidence="3">
    <location>
        <position position="216"/>
    </location>
    <ligand>
        <name>a divalent metal cation</name>
        <dbReference type="ChEBI" id="CHEBI:60240"/>
    </ligand>
</feature>
<dbReference type="Proteomes" id="UP000011715">
    <property type="component" value="Unassembled WGS sequence"/>
</dbReference>
<dbReference type="InterPro" id="IPR005511">
    <property type="entry name" value="SMP-30"/>
</dbReference>
<dbReference type="PRINTS" id="PR01790">
    <property type="entry name" value="SMP30FAMILY"/>
</dbReference>
<dbReference type="OMA" id="WAGTMRY"/>
<reference evidence="5" key="3">
    <citation type="submission" date="2011-03" db="EMBL/GenBank/DDBJ databases">
        <title>Annotation of Magnaporthe poae ATCC 64411.</title>
        <authorList>
            <person name="Ma L.-J."/>
            <person name="Dead R."/>
            <person name="Young S.K."/>
            <person name="Zeng Q."/>
            <person name="Gargeya S."/>
            <person name="Fitzgerald M."/>
            <person name="Haas B."/>
            <person name="Abouelleil A."/>
            <person name="Alvarado L."/>
            <person name="Arachchi H.M."/>
            <person name="Berlin A."/>
            <person name="Brown A."/>
            <person name="Chapman S.B."/>
            <person name="Chen Z."/>
            <person name="Dunbar C."/>
            <person name="Freedman E."/>
            <person name="Gearin G."/>
            <person name="Gellesch M."/>
            <person name="Goldberg J."/>
            <person name="Griggs A."/>
            <person name="Gujja S."/>
            <person name="Heiman D."/>
            <person name="Howarth C."/>
            <person name="Larson L."/>
            <person name="Lui A."/>
            <person name="MacDonald P.J.P."/>
            <person name="Mehta T."/>
            <person name="Montmayeur A."/>
            <person name="Murphy C."/>
            <person name="Neiman D."/>
            <person name="Pearson M."/>
            <person name="Priest M."/>
            <person name="Roberts A."/>
            <person name="Saif S."/>
            <person name="Shea T."/>
            <person name="Shenoy N."/>
            <person name="Sisk P."/>
            <person name="Stolte C."/>
            <person name="Sykes S."/>
            <person name="Yandava C."/>
            <person name="Wortman J."/>
            <person name="Nusbaum C."/>
            <person name="Birren B."/>
        </authorList>
    </citation>
    <scope>NUCLEOTIDE SEQUENCE</scope>
    <source>
        <strain evidence="5">ATCC 64411</strain>
    </source>
</reference>
<evidence type="ECO:0000313" key="7">
    <source>
        <dbReference type="Proteomes" id="UP000011715"/>
    </source>
</evidence>
<evidence type="ECO:0000256" key="1">
    <source>
        <dbReference type="ARBA" id="ARBA00008853"/>
    </source>
</evidence>